<evidence type="ECO:0000313" key="5">
    <source>
        <dbReference type="Proteomes" id="UP001178507"/>
    </source>
</evidence>
<accession>A0AA36MYN1</accession>
<dbReference type="GO" id="GO:0015297">
    <property type="term" value="F:antiporter activity"/>
    <property type="evidence" value="ECO:0007669"/>
    <property type="project" value="InterPro"/>
</dbReference>
<feature type="transmembrane region" description="Helical" evidence="3">
    <location>
        <begin position="261"/>
        <end position="281"/>
    </location>
</feature>
<keyword evidence="3" id="KW-0812">Transmembrane</keyword>
<dbReference type="AlphaFoldDB" id="A0AA36MYN1"/>
<comment type="caution">
    <text evidence="4">The sequence shown here is derived from an EMBL/GenBank/DDBJ whole genome shotgun (WGS) entry which is preliminary data.</text>
</comment>
<comment type="similarity">
    <text evidence="1">Belongs to the multi antimicrobial extrusion (MATE) (TC 2.A.66.1) family.</text>
</comment>
<evidence type="ECO:0000313" key="4">
    <source>
        <dbReference type="EMBL" id="CAJ1388335.1"/>
    </source>
</evidence>
<feature type="transmembrane region" description="Helical" evidence="3">
    <location>
        <begin position="362"/>
        <end position="385"/>
    </location>
</feature>
<sequence>MPQLPQAEEPSLRESLLELWREAVPVVASSTLMVACMFTNTLCVSQVGSQSEIGGVGLGNMMQNCLVVLWGLGICSAQDTLVAAAHSAGSSELCCHYLQRCRVICTLQLLWIVPFFWFSDRILAKGGQDAMVAQVAGDYNRITLLGVFGNFMYQSNLAFLRNKRMPWLGMWIAVVTSALHIAWAVLFIIVQGMGIQGAGWANVVTWTIQFLSSSVVILCMKRRLEGSTWELLFTLKEGFQQWRSYLEVAVPSTIQICSCSWFWDICAMVVGLLGPAALAAHVTTMNFVSFLVQPLMALGVAVSSVVGNCIGARAPMRARRTAWRTVGLASFLWTSSAVILVLQREAAAQALTKDLETRETVVLLLCIYLVAGCFDMPACIMAAVLRGLAEPKVPAATYLICYYLLMLPLGIVFCWPLHLGVAGVWYAMVVGTSVTFTVMFRTLWRVNWTRCADMAQQRMEADSPKSASTASTADSENISAVAEGENESKL</sequence>
<feature type="region of interest" description="Disordered" evidence="2">
    <location>
        <begin position="459"/>
        <end position="490"/>
    </location>
</feature>
<dbReference type="EMBL" id="CAUJNA010001668">
    <property type="protein sequence ID" value="CAJ1388335.1"/>
    <property type="molecule type" value="Genomic_DNA"/>
</dbReference>
<reference evidence="4" key="1">
    <citation type="submission" date="2023-08" db="EMBL/GenBank/DDBJ databases">
        <authorList>
            <person name="Chen Y."/>
            <person name="Shah S."/>
            <person name="Dougan E. K."/>
            <person name="Thang M."/>
            <person name="Chan C."/>
        </authorList>
    </citation>
    <scope>NUCLEOTIDE SEQUENCE</scope>
</reference>
<organism evidence="4 5">
    <name type="scientific">Effrenium voratum</name>
    <dbReference type="NCBI Taxonomy" id="2562239"/>
    <lineage>
        <taxon>Eukaryota</taxon>
        <taxon>Sar</taxon>
        <taxon>Alveolata</taxon>
        <taxon>Dinophyceae</taxon>
        <taxon>Suessiales</taxon>
        <taxon>Symbiodiniaceae</taxon>
        <taxon>Effrenium</taxon>
    </lineage>
</organism>
<evidence type="ECO:0000256" key="3">
    <source>
        <dbReference type="SAM" id="Phobius"/>
    </source>
</evidence>
<feature type="transmembrane region" description="Helical" evidence="3">
    <location>
        <begin position="424"/>
        <end position="444"/>
    </location>
</feature>
<dbReference type="Pfam" id="PF01554">
    <property type="entry name" value="MatE"/>
    <property type="match status" value="2"/>
</dbReference>
<evidence type="ECO:0000256" key="2">
    <source>
        <dbReference type="SAM" id="MobiDB-lite"/>
    </source>
</evidence>
<name>A0AA36MYN1_9DINO</name>
<keyword evidence="5" id="KW-1185">Reference proteome</keyword>
<keyword evidence="3" id="KW-1133">Transmembrane helix</keyword>
<dbReference type="NCBIfam" id="TIGR00797">
    <property type="entry name" value="matE"/>
    <property type="match status" value="1"/>
</dbReference>
<dbReference type="PANTHER" id="PTHR11206">
    <property type="entry name" value="MULTIDRUG RESISTANCE PROTEIN"/>
    <property type="match status" value="1"/>
</dbReference>
<feature type="compositionally biased region" description="Polar residues" evidence="2">
    <location>
        <begin position="465"/>
        <end position="478"/>
    </location>
</feature>
<protein>
    <recommendedName>
        <fullName evidence="6">Multidrug and toxin extrusion protein</fullName>
    </recommendedName>
</protein>
<feature type="transmembrane region" description="Helical" evidence="3">
    <location>
        <begin position="322"/>
        <end position="342"/>
    </location>
</feature>
<feature type="transmembrane region" description="Helical" evidence="3">
    <location>
        <begin position="287"/>
        <end position="310"/>
    </location>
</feature>
<dbReference type="GO" id="GO:0016020">
    <property type="term" value="C:membrane"/>
    <property type="evidence" value="ECO:0007669"/>
    <property type="project" value="InterPro"/>
</dbReference>
<feature type="transmembrane region" description="Helical" evidence="3">
    <location>
        <begin position="397"/>
        <end position="418"/>
    </location>
</feature>
<gene>
    <name evidence="4" type="ORF">EVOR1521_LOCUS14231</name>
</gene>
<dbReference type="GO" id="GO:0042910">
    <property type="term" value="F:xenobiotic transmembrane transporter activity"/>
    <property type="evidence" value="ECO:0007669"/>
    <property type="project" value="InterPro"/>
</dbReference>
<feature type="transmembrane region" description="Helical" evidence="3">
    <location>
        <begin position="171"/>
        <end position="193"/>
    </location>
</feature>
<evidence type="ECO:0000256" key="1">
    <source>
        <dbReference type="ARBA" id="ARBA00010199"/>
    </source>
</evidence>
<keyword evidence="3" id="KW-0472">Membrane</keyword>
<proteinExistence type="inferred from homology"/>
<dbReference type="InterPro" id="IPR002528">
    <property type="entry name" value="MATE_fam"/>
</dbReference>
<dbReference type="Proteomes" id="UP001178507">
    <property type="component" value="Unassembled WGS sequence"/>
</dbReference>
<evidence type="ECO:0008006" key="6">
    <source>
        <dbReference type="Google" id="ProtNLM"/>
    </source>
</evidence>